<dbReference type="Proteomes" id="UP000000450">
    <property type="component" value="Chromosome"/>
</dbReference>
<keyword evidence="3" id="KW-1185">Reference proteome</keyword>
<keyword evidence="1" id="KW-1133">Transmembrane helix</keyword>
<sequence>MSRPIHDPASPAAPRPWDPPVKSASMPSLWMWLGAAIVILAQLWVLQAVVERHTHQAHERMAKYVNHTLQPRPSQDMLLAAQ</sequence>
<dbReference type="AlphaFoldDB" id="A0A9J9Q5U4"/>
<evidence type="ECO:0000313" key="3">
    <source>
        <dbReference type="Proteomes" id="UP000000450"/>
    </source>
</evidence>
<accession>A0A9J9Q5U4</accession>
<dbReference type="RefSeq" id="WP_015912758.1">
    <property type="nucleotide sequence ID" value="NC_011992.1"/>
</dbReference>
<keyword evidence="1" id="KW-0812">Transmembrane</keyword>
<dbReference type="GeneID" id="84684249"/>
<reference evidence="2 3" key="1">
    <citation type="journal article" date="2010" name="J. Bacteriol.">
        <title>Completed genome sequence of the anaerobic iron-oxidizing bacterium Acidovorax ebreus strain TPSY.</title>
        <authorList>
            <person name="Byrne-Bailey K.G."/>
            <person name="Weber K.A."/>
            <person name="Chair A.H."/>
            <person name="Bose S."/>
            <person name="Knox T."/>
            <person name="Spanbauer T.L."/>
            <person name="Chertkov O."/>
            <person name="Coates J.D."/>
        </authorList>
    </citation>
    <scope>NUCLEOTIDE SEQUENCE [LARGE SCALE GENOMIC DNA]</scope>
    <source>
        <strain evidence="2 3">TPSY</strain>
    </source>
</reference>
<dbReference type="EMBL" id="CP001392">
    <property type="protein sequence ID" value="ACM32528.1"/>
    <property type="molecule type" value="Genomic_DNA"/>
</dbReference>
<protein>
    <submittedName>
        <fullName evidence="2">Uncharacterized protein</fullName>
    </submittedName>
</protein>
<gene>
    <name evidence="2" type="ordered locus">Dtpsy_1051</name>
</gene>
<keyword evidence="1" id="KW-0472">Membrane</keyword>
<proteinExistence type="predicted"/>
<evidence type="ECO:0000256" key="1">
    <source>
        <dbReference type="SAM" id="Phobius"/>
    </source>
</evidence>
<evidence type="ECO:0000313" key="2">
    <source>
        <dbReference type="EMBL" id="ACM32528.1"/>
    </source>
</evidence>
<organism evidence="2 3">
    <name type="scientific">Acidovorax ebreus (strain TPSY)</name>
    <name type="common">Diaphorobacter sp. (strain TPSY)</name>
    <dbReference type="NCBI Taxonomy" id="535289"/>
    <lineage>
        <taxon>Bacteria</taxon>
        <taxon>Pseudomonadati</taxon>
        <taxon>Pseudomonadota</taxon>
        <taxon>Betaproteobacteria</taxon>
        <taxon>Burkholderiales</taxon>
        <taxon>Comamonadaceae</taxon>
        <taxon>Diaphorobacter</taxon>
    </lineage>
</organism>
<name>A0A9J9Q5U4_ACIET</name>
<dbReference type="KEGG" id="dia:Dtpsy_1051"/>
<feature type="transmembrane region" description="Helical" evidence="1">
    <location>
        <begin position="29"/>
        <end position="50"/>
    </location>
</feature>